<keyword evidence="1" id="KW-0812">Transmembrane</keyword>
<dbReference type="EMBL" id="PPTX01000007">
    <property type="protein sequence ID" value="RDB80267.1"/>
    <property type="molecule type" value="Genomic_DNA"/>
</dbReference>
<protein>
    <recommendedName>
        <fullName evidence="4">DUF2975 domain-containing protein</fullName>
    </recommendedName>
</protein>
<gene>
    <name evidence="2" type="ORF">C1872_06415</name>
</gene>
<accession>A0A369MVL2</accession>
<dbReference type="AlphaFoldDB" id="A0A369MVL2"/>
<reference evidence="2 3" key="1">
    <citation type="journal article" date="2018" name="Elife">
        <title>Discovery and characterization of a prevalent human gut bacterial enzyme sufficient for the inactivation of a family of plant toxins.</title>
        <authorList>
            <person name="Koppel N."/>
            <person name="Bisanz J.E."/>
            <person name="Pandelia M.E."/>
            <person name="Turnbaugh P.J."/>
            <person name="Balskus E.P."/>
        </authorList>
    </citation>
    <scope>NUCLEOTIDE SEQUENCE [LARGE SCALE GENOMIC DNA]</scope>
    <source>
        <strain evidence="2 3">MR1 #12</strain>
    </source>
</reference>
<organism evidence="2 3">
    <name type="scientific">Eggerthella lenta</name>
    <name type="common">Eubacterium lentum</name>
    <dbReference type="NCBI Taxonomy" id="84112"/>
    <lineage>
        <taxon>Bacteria</taxon>
        <taxon>Bacillati</taxon>
        <taxon>Actinomycetota</taxon>
        <taxon>Coriobacteriia</taxon>
        <taxon>Eggerthellales</taxon>
        <taxon>Eggerthellaceae</taxon>
        <taxon>Eggerthella</taxon>
    </lineage>
</organism>
<feature type="transmembrane region" description="Helical" evidence="1">
    <location>
        <begin position="151"/>
        <end position="172"/>
    </location>
</feature>
<feature type="transmembrane region" description="Helical" evidence="1">
    <location>
        <begin position="108"/>
        <end position="131"/>
    </location>
</feature>
<feature type="transmembrane region" description="Helical" evidence="1">
    <location>
        <begin position="22"/>
        <end position="46"/>
    </location>
</feature>
<evidence type="ECO:0000256" key="1">
    <source>
        <dbReference type="SAM" id="Phobius"/>
    </source>
</evidence>
<evidence type="ECO:0000313" key="3">
    <source>
        <dbReference type="Proteomes" id="UP000253752"/>
    </source>
</evidence>
<dbReference type="Proteomes" id="UP000253752">
    <property type="component" value="Unassembled WGS sequence"/>
</dbReference>
<keyword evidence="1" id="KW-0472">Membrane</keyword>
<name>A0A369MVL2_EGGLN</name>
<feature type="transmembrane region" description="Helical" evidence="1">
    <location>
        <begin position="66"/>
        <end position="88"/>
    </location>
</feature>
<evidence type="ECO:0000313" key="2">
    <source>
        <dbReference type="EMBL" id="RDB80267.1"/>
    </source>
</evidence>
<sequence>MQCEDKVETEHSLAKVHKVCRLIGIIVKIIFVVFCVCWLSTVLLMIYSLINPSELGAAEGVSVPRIALYFVHGFAVALIFVVFIGIFVDAVKGQSPFVMKQVKRLRLIAGLLAIYAIVDVVISGHIGLVQYAGLNSGYVSTGGNEIIPINLAPIIGASVAFAFSFVFQYGVLLQELSDDTI</sequence>
<dbReference type="RefSeq" id="WP_035577753.1">
    <property type="nucleotide sequence ID" value="NZ_CABHNG010000005.1"/>
</dbReference>
<proteinExistence type="predicted"/>
<keyword evidence="1" id="KW-1133">Transmembrane helix</keyword>
<comment type="caution">
    <text evidence="2">The sequence shown here is derived from an EMBL/GenBank/DDBJ whole genome shotgun (WGS) entry which is preliminary data.</text>
</comment>
<evidence type="ECO:0008006" key="4">
    <source>
        <dbReference type="Google" id="ProtNLM"/>
    </source>
</evidence>
<dbReference type="GeneID" id="69511924"/>